<dbReference type="GO" id="GO:0050660">
    <property type="term" value="F:flavin adenine dinucleotide binding"/>
    <property type="evidence" value="ECO:0007669"/>
    <property type="project" value="InterPro"/>
</dbReference>
<keyword evidence="10 14" id="KW-0460">Magnesium</keyword>
<dbReference type="PANTHER" id="PTHR18968:SF13">
    <property type="entry name" value="ACETOLACTATE SYNTHASE CATALYTIC SUBUNIT, MITOCHONDRIAL"/>
    <property type="match status" value="1"/>
</dbReference>
<dbReference type="Pfam" id="PF00205">
    <property type="entry name" value="TPP_enzyme_M"/>
    <property type="match status" value="1"/>
</dbReference>
<dbReference type="OrthoDB" id="4494979at2"/>
<dbReference type="FunFam" id="3.40.50.1220:FF:000008">
    <property type="entry name" value="Acetolactate synthase"/>
    <property type="match status" value="1"/>
</dbReference>
<comment type="cofactor">
    <cofactor evidence="14">
        <name>thiamine diphosphate</name>
        <dbReference type="ChEBI" id="CHEBI:58937"/>
    </cofactor>
    <text evidence="14">Binds 1 thiamine pyrophosphate per subunit.</text>
</comment>
<dbReference type="InterPro" id="IPR029035">
    <property type="entry name" value="DHS-like_NAD/FAD-binding_dom"/>
</dbReference>
<dbReference type="Pfam" id="PF02775">
    <property type="entry name" value="TPP_enzyme_C"/>
    <property type="match status" value="1"/>
</dbReference>
<dbReference type="InterPro" id="IPR039368">
    <property type="entry name" value="AHAS_TPP"/>
</dbReference>
<evidence type="ECO:0000256" key="5">
    <source>
        <dbReference type="ARBA" id="ARBA00022605"/>
    </source>
</evidence>
<comment type="catalytic activity">
    <reaction evidence="13 14">
        <text>2 pyruvate + H(+) = (2S)-2-acetolactate + CO2</text>
        <dbReference type="Rhea" id="RHEA:25249"/>
        <dbReference type="ChEBI" id="CHEBI:15361"/>
        <dbReference type="ChEBI" id="CHEBI:15378"/>
        <dbReference type="ChEBI" id="CHEBI:16526"/>
        <dbReference type="ChEBI" id="CHEBI:58476"/>
        <dbReference type="EC" id="2.2.1.6"/>
    </reaction>
</comment>
<dbReference type="InterPro" id="IPR029061">
    <property type="entry name" value="THDP-binding"/>
</dbReference>
<evidence type="ECO:0000256" key="6">
    <source>
        <dbReference type="ARBA" id="ARBA00022630"/>
    </source>
</evidence>
<evidence type="ECO:0000256" key="3">
    <source>
        <dbReference type="ARBA" id="ARBA00007812"/>
    </source>
</evidence>
<evidence type="ECO:0000313" key="20">
    <source>
        <dbReference type="Proteomes" id="UP000199529"/>
    </source>
</evidence>
<evidence type="ECO:0000256" key="9">
    <source>
        <dbReference type="ARBA" id="ARBA00022827"/>
    </source>
</evidence>
<keyword evidence="7 14" id="KW-0808">Transferase</keyword>
<dbReference type="InterPro" id="IPR012000">
    <property type="entry name" value="Thiamin_PyroP_enz_cen_dom"/>
</dbReference>
<evidence type="ECO:0000256" key="1">
    <source>
        <dbReference type="ARBA" id="ARBA00004974"/>
    </source>
</evidence>
<dbReference type="GO" id="GO:0030976">
    <property type="term" value="F:thiamine pyrophosphate binding"/>
    <property type="evidence" value="ECO:0007669"/>
    <property type="project" value="UniProtKB-UniRule"/>
</dbReference>
<dbReference type="InterPro" id="IPR012001">
    <property type="entry name" value="Thiamin_PyroP_enz_TPP-bd_dom"/>
</dbReference>
<keyword evidence="12 14" id="KW-0100">Branched-chain amino acid biosynthesis</keyword>
<comment type="cofactor">
    <cofactor evidence="14">
        <name>Mg(2+)</name>
        <dbReference type="ChEBI" id="CHEBI:18420"/>
    </cofactor>
    <text evidence="14">Binds 1 Mg(2+) ion per subunit.</text>
</comment>
<proteinExistence type="inferred from homology"/>
<dbReference type="Gene3D" id="3.40.50.1220">
    <property type="entry name" value="TPP-binding domain"/>
    <property type="match status" value="1"/>
</dbReference>
<dbReference type="InterPro" id="IPR011766">
    <property type="entry name" value="TPP_enzyme_TPP-bd"/>
</dbReference>
<evidence type="ECO:0000256" key="4">
    <source>
        <dbReference type="ARBA" id="ARBA00013145"/>
    </source>
</evidence>
<feature type="compositionally biased region" description="Pro residues" evidence="15">
    <location>
        <begin position="11"/>
        <end position="27"/>
    </location>
</feature>
<dbReference type="RefSeq" id="WP_093262581.1">
    <property type="nucleotide sequence ID" value="NZ_FNOK01000005.1"/>
</dbReference>
<feature type="domain" description="Thiamine pyrophosphate enzyme N-terminal TPP-binding" evidence="18">
    <location>
        <begin position="33"/>
        <end position="147"/>
    </location>
</feature>
<dbReference type="GO" id="GO:0003984">
    <property type="term" value="F:acetolactate synthase activity"/>
    <property type="evidence" value="ECO:0007669"/>
    <property type="project" value="UniProtKB-EC"/>
</dbReference>
<evidence type="ECO:0000256" key="15">
    <source>
        <dbReference type="SAM" id="MobiDB-lite"/>
    </source>
</evidence>
<dbReference type="GO" id="GO:0009097">
    <property type="term" value="P:isoleucine biosynthetic process"/>
    <property type="evidence" value="ECO:0007669"/>
    <property type="project" value="UniProtKB-UniPathway"/>
</dbReference>
<feature type="domain" description="Thiamine pyrophosphate enzyme central" evidence="16">
    <location>
        <begin position="222"/>
        <end position="357"/>
    </location>
</feature>
<dbReference type="STRING" id="418495.SAMN05216215_100571"/>
<dbReference type="Pfam" id="PF02776">
    <property type="entry name" value="TPP_enzyme_N"/>
    <property type="match status" value="1"/>
</dbReference>
<dbReference type="InterPro" id="IPR045229">
    <property type="entry name" value="TPP_enz"/>
</dbReference>
<keyword evidence="20" id="KW-1185">Reference proteome</keyword>
<protein>
    <recommendedName>
        <fullName evidence="4 14">Acetolactate synthase</fullName>
        <ecNumber evidence="4 14">2.2.1.6</ecNumber>
    </recommendedName>
</protein>
<evidence type="ECO:0000256" key="7">
    <source>
        <dbReference type="ARBA" id="ARBA00022679"/>
    </source>
</evidence>
<evidence type="ECO:0000259" key="18">
    <source>
        <dbReference type="Pfam" id="PF02776"/>
    </source>
</evidence>
<comment type="pathway">
    <text evidence="2 14">Amino-acid biosynthesis; L-valine biosynthesis; L-valine from pyruvate: step 1/4.</text>
</comment>
<evidence type="ECO:0000259" key="17">
    <source>
        <dbReference type="Pfam" id="PF02775"/>
    </source>
</evidence>
<evidence type="ECO:0000256" key="10">
    <source>
        <dbReference type="ARBA" id="ARBA00022842"/>
    </source>
</evidence>
<dbReference type="AlphaFoldDB" id="A0A1H2W702"/>
<dbReference type="NCBIfam" id="NF005860">
    <property type="entry name" value="PRK07789.1"/>
    <property type="match status" value="1"/>
</dbReference>
<evidence type="ECO:0000256" key="8">
    <source>
        <dbReference type="ARBA" id="ARBA00022723"/>
    </source>
</evidence>
<sequence length="609" mass="65114">MTSANTRQNPVPAPPPGRRPKPAPPSGAPVKLTGAQALVRSLEAVGCEIVFGIPGGTILPSYDPLLDSKKVRHILVRHEQGAGHAATGYAQATGKVGVCMATSGPGATNLVTALADANMDSVPLVAITGQQSTGLIGTDAFQEADICGITLPITKHNFLVTDPEDLPRIIAEAFYIAASGRPGPVLVDIPKDVQQATMSFSWPPEMKLPGYRPTSKPHGKQVREAAKLITEARRPVLYVGGGVIKAEAHAELRQLAERTGIPVVTTLMARGAFPDSHPQHMGMPGMHGTVAAVAAMQRADLLIALGTRFDDRVTGQLSSFAPEAKVVHADIDPAEISKNRYADVPIVGDCKEVIAELIDAVAAATEQHGTADLTAWRADLDDLRERFPLGYQWPSDGSLSPEYVIERLGKLVGPEAIYAAGVGQHQMWAAQFVGYENPRTWLNSGGLGTMGYAVPAAMGAKVGMPDKAVWAIDGDGCFQMTNQELATCAIEDIPIKVAVINNGNLGMVRQWQNLFYAERYSHSDLGTHKHRIPDFKLLAEAYGCAGLRCESKEDVDSVIQRAMEINDRPVVIDFVVGKDAQVWPMVAAGTGNDEIMAARGIRPLFEEDE</sequence>
<dbReference type="EC" id="2.2.1.6" evidence="4 14"/>
<evidence type="ECO:0000259" key="16">
    <source>
        <dbReference type="Pfam" id="PF00205"/>
    </source>
</evidence>
<gene>
    <name evidence="19" type="ORF">SAMN05216215_100571</name>
</gene>
<dbReference type="PANTHER" id="PTHR18968">
    <property type="entry name" value="THIAMINE PYROPHOSPHATE ENZYMES"/>
    <property type="match status" value="1"/>
</dbReference>
<organism evidence="19 20">
    <name type="scientific">Saccharopolyspora shandongensis</name>
    <dbReference type="NCBI Taxonomy" id="418495"/>
    <lineage>
        <taxon>Bacteria</taxon>
        <taxon>Bacillati</taxon>
        <taxon>Actinomycetota</taxon>
        <taxon>Actinomycetes</taxon>
        <taxon>Pseudonocardiales</taxon>
        <taxon>Pseudonocardiaceae</taxon>
        <taxon>Saccharopolyspora</taxon>
    </lineage>
</organism>
<dbReference type="SUPFAM" id="SSF52518">
    <property type="entry name" value="Thiamin diphosphate-binding fold (THDP-binding)"/>
    <property type="match status" value="2"/>
</dbReference>
<reference evidence="20" key="1">
    <citation type="submission" date="2016-10" db="EMBL/GenBank/DDBJ databases">
        <authorList>
            <person name="Varghese N."/>
            <person name="Submissions S."/>
        </authorList>
    </citation>
    <scope>NUCLEOTIDE SEQUENCE [LARGE SCALE GENOMIC DNA]</scope>
    <source>
        <strain evidence="20">CGMCC 4.3530</strain>
    </source>
</reference>
<evidence type="ECO:0000256" key="2">
    <source>
        <dbReference type="ARBA" id="ARBA00005025"/>
    </source>
</evidence>
<dbReference type="GO" id="GO:0009099">
    <property type="term" value="P:L-valine biosynthetic process"/>
    <property type="evidence" value="ECO:0007669"/>
    <property type="project" value="UniProtKB-UniPathway"/>
</dbReference>
<dbReference type="InterPro" id="IPR000399">
    <property type="entry name" value="TPP-bd_CS"/>
</dbReference>
<dbReference type="UniPathway" id="UPA00047">
    <property type="reaction ID" value="UER00055"/>
</dbReference>
<comment type="similarity">
    <text evidence="3 14">Belongs to the TPP enzyme family.</text>
</comment>
<keyword evidence="8 14" id="KW-0479">Metal-binding</keyword>
<keyword evidence="9" id="KW-0274">FAD</keyword>
<dbReference type="UniPathway" id="UPA00049">
    <property type="reaction ID" value="UER00059"/>
</dbReference>
<dbReference type="FunFam" id="3.40.50.970:FF:000016">
    <property type="entry name" value="Acetolactate synthase"/>
    <property type="match status" value="1"/>
</dbReference>
<dbReference type="EMBL" id="FNOK01000005">
    <property type="protein sequence ID" value="SDW76301.1"/>
    <property type="molecule type" value="Genomic_DNA"/>
</dbReference>
<keyword evidence="6" id="KW-0285">Flavoprotein</keyword>
<feature type="region of interest" description="Disordered" evidence="15">
    <location>
        <begin position="1"/>
        <end position="28"/>
    </location>
</feature>
<dbReference type="CDD" id="cd02015">
    <property type="entry name" value="TPP_AHAS"/>
    <property type="match status" value="1"/>
</dbReference>
<evidence type="ECO:0000256" key="11">
    <source>
        <dbReference type="ARBA" id="ARBA00023052"/>
    </source>
</evidence>
<dbReference type="NCBIfam" id="TIGR00118">
    <property type="entry name" value="acolac_lg"/>
    <property type="match status" value="1"/>
</dbReference>
<dbReference type="SUPFAM" id="SSF52467">
    <property type="entry name" value="DHS-like NAD/FAD-binding domain"/>
    <property type="match status" value="1"/>
</dbReference>
<evidence type="ECO:0000256" key="14">
    <source>
        <dbReference type="RuleBase" id="RU003591"/>
    </source>
</evidence>
<dbReference type="GO" id="GO:0005948">
    <property type="term" value="C:acetolactate synthase complex"/>
    <property type="evidence" value="ECO:0007669"/>
    <property type="project" value="TreeGrafter"/>
</dbReference>
<name>A0A1H2W702_9PSEU</name>
<evidence type="ECO:0000256" key="13">
    <source>
        <dbReference type="ARBA" id="ARBA00048670"/>
    </source>
</evidence>
<dbReference type="Proteomes" id="UP000199529">
    <property type="component" value="Unassembled WGS sequence"/>
</dbReference>
<keyword evidence="5 14" id="KW-0028">Amino-acid biosynthesis</keyword>
<keyword evidence="11 14" id="KW-0786">Thiamine pyrophosphate</keyword>
<feature type="domain" description="Thiamine pyrophosphate enzyme TPP-binding" evidence="17">
    <location>
        <begin position="421"/>
        <end position="574"/>
    </location>
</feature>
<dbReference type="FunFam" id="3.40.50.970:FF:000007">
    <property type="entry name" value="Acetolactate synthase"/>
    <property type="match status" value="1"/>
</dbReference>
<accession>A0A1H2W702</accession>
<dbReference type="PROSITE" id="PS00187">
    <property type="entry name" value="TPP_ENZYMES"/>
    <property type="match status" value="1"/>
</dbReference>
<dbReference type="InterPro" id="IPR012846">
    <property type="entry name" value="Acetolactate_synth_lsu"/>
</dbReference>
<dbReference type="Gene3D" id="3.40.50.970">
    <property type="match status" value="2"/>
</dbReference>
<dbReference type="GO" id="GO:0000287">
    <property type="term" value="F:magnesium ion binding"/>
    <property type="evidence" value="ECO:0007669"/>
    <property type="project" value="UniProtKB-UniRule"/>
</dbReference>
<comment type="pathway">
    <text evidence="1 14">Amino-acid biosynthesis; L-isoleucine biosynthesis; L-isoleucine from 2-oxobutanoate: step 1/4.</text>
</comment>
<evidence type="ECO:0000313" key="19">
    <source>
        <dbReference type="EMBL" id="SDW76301.1"/>
    </source>
</evidence>
<dbReference type="CDD" id="cd07035">
    <property type="entry name" value="TPP_PYR_POX_like"/>
    <property type="match status" value="1"/>
</dbReference>
<evidence type="ECO:0000256" key="12">
    <source>
        <dbReference type="ARBA" id="ARBA00023304"/>
    </source>
</evidence>